<evidence type="ECO:0000313" key="2">
    <source>
        <dbReference type="Proteomes" id="UP001314796"/>
    </source>
</evidence>
<reference evidence="1 2" key="1">
    <citation type="submission" date="2021-01" db="EMBL/GenBank/DDBJ databases">
        <title>Genomic Encyclopedia of Type Strains, Phase IV (KMG-IV): sequencing the most valuable type-strain genomes for metagenomic binning, comparative biology and taxonomic classification.</title>
        <authorList>
            <person name="Goeker M."/>
        </authorList>
    </citation>
    <scope>NUCLEOTIDE SEQUENCE [LARGE SCALE GENOMIC DNA]</scope>
    <source>
        <strain evidence="1 2">DSM 25890</strain>
    </source>
</reference>
<sequence length="133" mass="15535">MERKIGDMINEKTEDIIFKLKDIGSKAYFANLTMPPEYVIDLITRDYLQCMTIYSESGSMETFRNKIIWMKDIAKTRMPAREFKADLMDFSHALEEAVHALVNQEAHIKELFHDMRQVVEGVFKEETDHGSNL</sequence>
<dbReference type="Proteomes" id="UP001314796">
    <property type="component" value="Unassembled WGS sequence"/>
</dbReference>
<keyword evidence="2" id="KW-1185">Reference proteome</keyword>
<dbReference type="RefSeq" id="WP_204404074.1">
    <property type="nucleotide sequence ID" value="NZ_JAFBEE010000025.1"/>
</dbReference>
<dbReference type="EMBL" id="JAFBEE010000025">
    <property type="protein sequence ID" value="MBM7616142.1"/>
    <property type="molecule type" value="Genomic_DNA"/>
</dbReference>
<comment type="caution">
    <text evidence="1">The sequence shown here is derived from an EMBL/GenBank/DDBJ whole genome shotgun (WGS) entry which is preliminary data.</text>
</comment>
<gene>
    <name evidence="1" type="ORF">JOC73_002718</name>
</gene>
<organism evidence="1 2">
    <name type="scientific">Alkaliphilus hydrothermalis</name>
    <dbReference type="NCBI Taxonomy" id="1482730"/>
    <lineage>
        <taxon>Bacteria</taxon>
        <taxon>Bacillati</taxon>
        <taxon>Bacillota</taxon>
        <taxon>Clostridia</taxon>
        <taxon>Peptostreptococcales</taxon>
        <taxon>Natronincolaceae</taxon>
        <taxon>Alkaliphilus</taxon>
    </lineage>
</organism>
<protein>
    <submittedName>
        <fullName evidence="1">Uncharacterized protein</fullName>
    </submittedName>
</protein>
<evidence type="ECO:0000313" key="1">
    <source>
        <dbReference type="EMBL" id="MBM7616142.1"/>
    </source>
</evidence>
<name>A0ABS2NTP4_9FIRM</name>
<proteinExistence type="predicted"/>
<accession>A0ABS2NTP4</accession>